<accession>A0A218YZX0</accession>
<dbReference type="EMBL" id="MZNU01000318">
    <property type="protein sequence ID" value="OWP00566.1"/>
    <property type="molecule type" value="Genomic_DNA"/>
</dbReference>
<organism evidence="2 3">
    <name type="scientific">Diplocarpon coronariae</name>
    <dbReference type="NCBI Taxonomy" id="2795749"/>
    <lineage>
        <taxon>Eukaryota</taxon>
        <taxon>Fungi</taxon>
        <taxon>Dikarya</taxon>
        <taxon>Ascomycota</taxon>
        <taxon>Pezizomycotina</taxon>
        <taxon>Leotiomycetes</taxon>
        <taxon>Helotiales</taxon>
        <taxon>Drepanopezizaceae</taxon>
        <taxon>Diplocarpon</taxon>
    </lineage>
</organism>
<proteinExistence type="predicted"/>
<feature type="region of interest" description="Disordered" evidence="1">
    <location>
        <begin position="436"/>
        <end position="459"/>
    </location>
</feature>
<gene>
    <name evidence="2" type="ORF">B2J93_4315</name>
</gene>
<dbReference type="Proteomes" id="UP000242519">
    <property type="component" value="Unassembled WGS sequence"/>
</dbReference>
<keyword evidence="3" id="KW-1185">Reference proteome</keyword>
<sequence>MKEALQEETLGGATIDTETRCLASCTISEPASTSIQSLPNELLSHILENLDVQPPSATALYDEPHFALTRSIDSPLKAASLVSKRWREASKLVLFRCTQFTVPDPGIAKSRRALITEQLKPYLDFITSNSLQKAVRSFALVVEDKEVTDTSEGPRKLDEFASFWSSIFETVDPVTILIVAAPQAMGALTSCHVYLEDAWNFDCPCHYLLLQRPSDFLRKNKARGSPPKLLEPQEVIEPFESVAGPVPLDQFHEADEIPRASSSALFDVRPWSKLLLNEGSFIRAYRTYEFWLRVAPSILSDLVGAGTPNNIAYISPTIRDFSYIGMFPMLRHFCVLAEHLPRLDRLFVQLVPRNDILGQANKMLQIEAQDLWMERNAAYAALMREMFSTPPSPNYRHLRVFESGDAADREAWLTAVEYVKHVGQGWEVAGDGVLVRDPKNREATEDEDGDESSTLSVNA</sequence>
<dbReference type="InParanoid" id="A0A218YZX0"/>
<dbReference type="STRING" id="503106.A0A218YZX0"/>
<comment type="caution">
    <text evidence="2">The sequence shown here is derived from an EMBL/GenBank/DDBJ whole genome shotgun (WGS) entry which is preliminary data.</text>
</comment>
<dbReference type="OrthoDB" id="5296720at2759"/>
<dbReference type="AlphaFoldDB" id="A0A218YZX0"/>
<evidence type="ECO:0000313" key="3">
    <source>
        <dbReference type="Proteomes" id="UP000242519"/>
    </source>
</evidence>
<dbReference type="Gene3D" id="1.20.1280.50">
    <property type="match status" value="1"/>
</dbReference>
<protein>
    <submittedName>
        <fullName evidence="2">Uncharacterized protein</fullName>
    </submittedName>
</protein>
<reference evidence="2 3" key="1">
    <citation type="submission" date="2017-04" db="EMBL/GenBank/DDBJ databases">
        <title>Draft genome sequence of Marssonina coronaria NL1: causal agent of apple blotch.</title>
        <authorList>
            <person name="Cheng Q."/>
        </authorList>
    </citation>
    <scope>NUCLEOTIDE SEQUENCE [LARGE SCALE GENOMIC DNA]</scope>
    <source>
        <strain evidence="2 3">NL1</strain>
    </source>
</reference>
<evidence type="ECO:0000256" key="1">
    <source>
        <dbReference type="SAM" id="MobiDB-lite"/>
    </source>
</evidence>
<name>A0A218YZX0_9HELO</name>
<evidence type="ECO:0000313" key="2">
    <source>
        <dbReference type="EMBL" id="OWP00566.1"/>
    </source>
</evidence>
<dbReference type="CDD" id="cd09917">
    <property type="entry name" value="F-box_SF"/>
    <property type="match status" value="1"/>
</dbReference>